<evidence type="ECO:0000256" key="3">
    <source>
        <dbReference type="ARBA" id="ARBA00022692"/>
    </source>
</evidence>
<dbReference type="PIRSF" id="PIRSF006060">
    <property type="entry name" value="AA_transporter"/>
    <property type="match status" value="1"/>
</dbReference>
<feature type="transmembrane region" description="Helical" evidence="6">
    <location>
        <begin position="36"/>
        <end position="56"/>
    </location>
</feature>
<feature type="transmembrane region" description="Helical" evidence="6">
    <location>
        <begin position="222"/>
        <end position="243"/>
    </location>
</feature>
<reference evidence="7 8" key="1">
    <citation type="submission" date="2020-03" db="EMBL/GenBank/DDBJ databases">
        <title>WGS of the type strain of Planosporangium spp.</title>
        <authorList>
            <person name="Thawai C."/>
        </authorList>
    </citation>
    <scope>NUCLEOTIDE SEQUENCE [LARGE SCALE GENOMIC DNA]</scope>
    <source>
        <strain evidence="7 8">TBRC 5610</strain>
    </source>
</reference>
<keyword evidence="5 6" id="KW-0472">Membrane</keyword>
<feature type="transmembrane region" description="Helical" evidence="6">
    <location>
        <begin position="68"/>
        <end position="90"/>
    </location>
</feature>
<dbReference type="PANTHER" id="PTHR45649:SF26">
    <property type="entry name" value="OS04G0435100 PROTEIN"/>
    <property type="match status" value="1"/>
</dbReference>
<evidence type="ECO:0000256" key="6">
    <source>
        <dbReference type="SAM" id="Phobius"/>
    </source>
</evidence>
<dbReference type="RefSeq" id="WP_167923490.1">
    <property type="nucleotide sequence ID" value="NZ_JAATVY010000001.1"/>
</dbReference>
<evidence type="ECO:0000256" key="4">
    <source>
        <dbReference type="ARBA" id="ARBA00022989"/>
    </source>
</evidence>
<dbReference type="EMBL" id="JAATVY010000001">
    <property type="protein sequence ID" value="NJC68645.1"/>
    <property type="molecule type" value="Genomic_DNA"/>
</dbReference>
<evidence type="ECO:0000313" key="8">
    <source>
        <dbReference type="Proteomes" id="UP000722989"/>
    </source>
</evidence>
<proteinExistence type="predicted"/>
<feature type="transmembrane region" description="Helical" evidence="6">
    <location>
        <begin position="438"/>
        <end position="457"/>
    </location>
</feature>
<comment type="caution">
    <text evidence="7">The sequence shown here is derived from an EMBL/GenBank/DDBJ whole genome shotgun (WGS) entry which is preliminary data.</text>
</comment>
<sequence length="535" mass="56391">MTERIHVVPGGADTTDSDDLASHGYRQRLNRSLGSFSSFAAGFSYISILTGMFQLFGFGYGFGGPVLFWSWLIVLGGQFCVALVFGELGARYPIAGSVYQWSKQVSSRAGAWFAGWMMLIGSIVSVAAVAMAEQVVLPAIWSGFEVFSNPAVNAVFLASLTIVLTTIINVLGVKVMAYINNVGVMAELIGVILIIVLLAVHIRRGPQVVLDTQGAGPGLPGWGTLGLLAPLLLSAIMPAYVMYGFDTASSLAEETKDPRRRTPIAILQALAASGAAGALLLILALMATKTLSIKDLSAGGLPMILQEVLGSTLGKILLVDVAFAIFVCTLAIQTASIRVAFSMARDHRLPFGERLAHVTEERHSPAAPSIVSGVVAIGILLVNLGNAQIFTLVTSVAIIIVYIAYLLVTFPVFRRRLGGWPADGGRTGLFTLGRGRGLAINGLAVAYGLFMTINLIWPRELIYGAGGYAWGGVIVIAVIFAVGALYYFTAQHRKDHVIAAEHRATAGAEPASTEPAGGVAAVLSDDDAQPAPAFD</sequence>
<dbReference type="PANTHER" id="PTHR45649">
    <property type="entry name" value="AMINO-ACID PERMEASE BAT1"/>
    <property type="match status" value="1"/>
</dbReference>
<keyword evidence="2" id="KW-0813">Transport</keyword>
<feature type="transmembrane region" description="Helical" evidence="6">
    <location>
        <begin position="469"/>
        <end position="488"/>
    </location>
</feature>
<feature type="transmembrane region" description="Helical" evidence="6">
    <location>
        <begin position="111"/>
        <end position="131"/>
    </location>
</feature>
<feature type="transmembrane region" description="Helical" evidence="6">
    <location>
        <begin position="321"/>
        <end position="344"/>
    </location>
</feature>
<dbReference type="InterPro" id="IPR002293">
    <property type="entry name" value="AA/rel_permease1"/>
</dbReference>
<feature type="transmembrane region" description="Helical" evidence="6">
    <location>
        <begin position="365"/>
        <end position="383"/>
    </location>
</feature>
<dbReference type="Gene3D" id="1.20.1740.10">
    <property type="entry name" value="Amino acid/polyamine transporter I"/>
    <property type="match status" value="1"/>
</dbReference>
<dbReference type="Proteomes" id="UP000722989">
    <property type="component" value="Unassembled WGS sequence"/>
</dbReference>
<name>A0ABX0XTN8_9ACTN</name>
<evidence type="ECO:0000313" key="7">
    <source>
        <dbReference type="EMBL" id="NJC68645.1"/>
    </source>
</evidence>
<feature type="transmembrane region" description="Helical" evidence="6">
    <location>
        <begin position="151"/>
        <end position="172"/>
    </location>
</feature>
<keyword evidence="8" id="KW-1185">Reference proteome</keyword>
<evidence type="ECO:0000256" key="5">
    <source>
        <dbReference type="ARBA" id="ARBA00023136"/>
    </source>
</evidence>
<evidence type="ECO:0000256" key="1">
    <source>
        <dbReference type="ARBA" id="ARBA00004141"/>
    </source>
</evidence>
<feature type="transmembrane region" description="Helical" evidence="6">
    <location>
        <begin position="264"/>
        <end position="287"/>
    </location>
</feature>
<feature type="transmembrane region" description="Helical" evidence="6">
    <location>
        <begin position="389"/>
        <end position="408"/>
    </location>
</feature>
<evidence type="ECO:0000256" key="2">
    <source>
        <dbReference type="ARBA" id="ARBA00022448"/>
    </source>
</evidence>
<gene>
    <name evidence="7" type="ORF">HC031_02730</name>
</gene>
<organism evidence="7 8">
    <name type="scientific">Planosporangium thailandense</name>
    <dbReference type="NCBI Taxonomy" id="765197"/>
    <lineage>
        <taxon>Bacteria</taxon>
        <taxon>Bacillati</taxon>
        <taxon>Actinomycetota</taxon>
        <taxon>Actinomycetes</taxon>
        <taxon>Micromonosporales</taxon>
        <taxon>Micromonosporaceae</taxon>
        <taxon>Planosporangium</taxon>
    </lineage>
</organism>
<comment type="subcellular location">
    <subcellularLocation>
        <location evidence="1">Membrane</location>
        <topology evidence="1">Multi-pass membrane protein</topology>
    </subcellularLocation>
</comment>
<accession>A0ABX0XTN8</accession>
<feature type="transmembrane region" description="Helical" evidence="6">
    <location>
        <begin position="184"/>
        <end position="202"/>
    </location>
</feature>
<dbReference type="Pfam" id="PF13520">
    <property type="entry name" value="AA_permease_2"/>
    <property type="match status" value="1"/>
</dbReference>
<protein>
    <submittedName>
        <fullName evidence="7">Amino acid permease</fullName>
    </submittedName>
</protein>
<keyword evidence="4 6" id="KW-1133">Transmembrane helix</keyword>
<keyword evidence="3 6" id="KW-0812">Transmembrane</keyword>